<keyword evidence="5" id="KW-1185">Reference proteome</keyword>
<dbReference type="InterPro" id="IPR000253">
    <property type="entry name" value="FHA_dom"/>
</dbReference>
<sequence length="560" mass="63226">MNQSIYGLQVDYQNQNGHYMVLYKENGLRKDELSAFQMNMLLMNRIPRLLELHVEEVNHNTKLYYKITDKKMLSHWLRLGSLSIKQFFTLLYTIVDTLTESGVYMLEEGKYILKEDYIYCGNDLTDIYITYLPMETLVDKQTVSVDLQHLASRLVHKVTELSGSGYQELMNYLMDESFHLPALRQLLLKHMNQAGQERQDEMIMQQAALHRPLAMQALELEDARVQQASGTMTKHQDEELPKWTPLIPFASAQGAAPDKGTDQGEIRMPLSDALSLSKGESSLVPSPDKLKLPVMLIGILLCCLVWKLYLEHPGEPWLYICIGLTMFIADLVFVALWIWKPAVRSSEVNGNAAAQEPALMAEQAIPEAILSKLGSKTNKDQSSELAAFLKGQPKEPDAKESAWKKLSDVQKSFTPNETSSMKSPGKESDHYYQELEHRTTLLPKSDATVLLNSSISPAASAYPYLETNQSGHASRISLMKPCFVIGRAGDGVDYEHKETGVSRLHAEFVRENGQYGVKDLGSRNGTYVNNELLAPYRVYSLNDGDIVRIINTEFIFKMGL</sequence>
<feature type="compositionally biased region" description="Basic and acidic residues" evidence="1">
    <location>
        <begin position="424"/>
        <end position="433"/>
    </location>
</feature>
<feature type="transmembrane region" description="Helical" evidence="2">
    <location>
        <begin position="317"/>
        <end position="339"/>
    </location>
</feature>
<dbReference type="Gene3D" id="2.60.200.20">
    <property type="match status" value="1"/>
</dbReference>
<evidence type="ECO:0000256" key="2">
    <source>
        <dbReference type="SAM" id="Phobius"/>
    </source>
</evidence>
<dbReference type="Proteomes" id="UP001597180">
    <property type="component" value="Unassembled WGS sequence"/>
</dbReference>
<evidence type="ECO:0000259" key="3">
    <source>
        <dbReference type="PROSITE" id="PS50006"/>
    </source>
</evidence>
<evidence type="ECO:0000256" key="1">
    <source>
        <dbReference type="SAM" id="MobiDB-lite"/>
    </source>
</evidence>
<feature type="transmembrane region" description="Helical" evidence="2">
    <location>
        <begin position="292"/>
        <end position="310"/>
    </location>
</feature>
<evidence type="ECO:0000313" key="4">
    <source>
        <dbReference type="EMBL" id="MFD1219697.1"/>
    </source>
</evidence>
<dbReference type="PROSITE" id="PS50006">
    <property type="entry name" value="FHA_DOMAIN"/>
    <property type="match status" value="1"/>
</dbReference>
<dbReference type="RefSeq" id="WP_345594764.1">
    <property type="nucleotide sequence ID" value="NZ_BAABJG010000055.1"/>
</dbReference>
<dbReference type="Pfam" id="PF19909">
    <property type="entry name" value="DUF6382"/>
    <property type="match status" value="1"/>
</dbReference>
<evidence type="ECO:0000313" key="5">
    <source>
        <dbReference type="Proteomes" id="UP001597180"/>
    </source>
</evidence>
<dbReference type="SMART" id="SM00240">
    <property type="entry name" value="FHA"/>
    <property type="match status" value="1"/>
</dbReference>
<keyword evidence="2" id="KW-0472">Membrane</keyword>
<dbReference type="InterPro" id="IPR045962">
    <property type="entry name" value="DUF6382"/>
</dbReference>
<keyword evidence="2" id="KW-0812">Transmembrane</keyword>
<feature type="compositionally biased region" description="Polar residues" evidence="1">
    <location>
        <begin position="413"/>
        <end position="422"/>
    </location>
</feature>
<dbReference type="SUPFAM" id="SSF49879">
    <property type="entry name" value="SMAD/FHA domain"/>
    <property type="match status" value="1"/>
</dbReference>
<protein>
    <submittedName>
        <fullName evidence="4">DUF6382 domain-containing protein</fullName>
    </submittedName>
</protein>
<dbReference type="PANTHER" id="PTHR23308">
    <property type="entry name" value="NUCLEAR INHIBITOR OF PROTEIN PHOSPHATASE-1"/>
    <property type="match status" value="1"/>
</dbReference>
<gene>
    <name evidence="4" type="ORF">ACFQ4B_06180</name>
</gene>
<comment type="caution">
    <text evidence="4">The sequence shown here is derived from an EMBL/GenBank/DDBJ whole genome shotgun (WGS) entry which is preliminary data.</text>
</comment>
<reference evidence="5" key="1">
    <citation type="journal article" date="2019" name="Int. J. Syst. Evol. Microbiol.">
        <title>The Global Catalogue of Microorganisms (GCM) 10K type strain sequencing project: providing services to taxonomists for standard genome sequencing and annotation.</title>
        <authorList>
            <consortium name="The Broad Institute Genomics Platform"/>
            <consortium name="The Broad Institute Genome Sequencing Center for Infectious Disease"/>
            <person name="Wu L."/>
            <person name="Ma J."/>
        </authorList>
    </citation>
    <scope>NUCLEOTIDE SEQUENCE [LARGE SCALE GENOMIC DNA]</scope>
    <source>
        <strain evidence="5">CCUG 53270</strain>
    </source>
</reference>
<feature type="region of interest" description="Disordered" evidence="1">
    <location>
        <begin position="413"/>
        <end position="433"/>
    </location>
</feature>
<organism evidence="4 5">
    <name type="scientific">Paenibacillus vulneris</name>
    <dbReference type="NCBI Taxonomy" id="1133364"/>
    <lineage>
        <taxon>Bacteria</taxon>
        <taxon>Bacillati</taxon>
        <taxon>Bacillota</taxon>
        <taxon>Bacilli</taxon>
        <taxon>Bacillales</taxon>
        <taxon>Paenibacillaceae</taxon>
        <taxon>Paenibacillus</taxon>
    </lineage>
</organism>
<feature type="domain" description="FHA" evidence="3">
    <location>
        <begin position="483"/>
        <end position="533"/>
    </location>
</feature>
<accession>A0ABW3UGZ7</accession>
<dbReference type="InterPro" id="IPR008984">
    <property type="entry name" value="SMAD_FHA_dom_sf"/>
</dbReference>
<dbReference type="EMBL" id="JBHTLU010000012">
    <property type="protein sequence ID" value="MFD1219697.1"/>
    <property type="molecule type" value="Genomic_DNA"/>
</dbReference>
<dbReference type="Pfam" id="PF00498">
    <property type="entry name" value="FHA"/>
    <property type="match status" value="1"/>
</dbReference>
<proteinExistence type="predicted"/>
<name>A0ABW3UGZ7_9BACL</name>
<dbReference type="InterPro" id="IPR050923">
    <property type="entry name" value="Cell_Proc_Reg/RNA_Proc"/>
</dbReference>
<dbReference type="CDD" id="cd00060">
    <property type="entry name" value="FHA"/>
    <property type="match status" value="1"/>
</dbReference>
<keyword evidence="2" id="KW-1133">Transmembrane helix</keyword>